<dbReference type="Proteomes" id="UP001472677">
    <property type="component" value="Unassembled WGS sequence"/>
</dbReference>
<evidence type="ECO:0000313" key="1">
    <source>
        <dbReference type="EMBL" id="KAK8516250.1"/>
    </source>
</evidence>
<name>A0ABR2CA17_9ROSI</name>
<dbReference type="EMBL" id="JBBPBM010000059">
    <property type="protein sequence ID" value="KAK8516250.1"/>
    <property type="molecule type" value="Genomic_DNA"/>
</dbReference>
<evidence type="ECO:0000313" key="2">
    <source>
        <dbReference type="Proteomes" id="UP001472677"/>
    </source>
</evidence>
<keyword evidence="2" id="KW-1185">Reference proteome</keyword>
<gene>
    <name evidence="1" type="ORF">V6N12_068860</name>
</gene>
<comment type="caution">
    <text evidence="1">The sequence shown here is derived from an EMBL/GenBank/DDBJ whole genome shotgun (WGS) entry which is preliminary data.</text>
</comment>
<protein>
    <submittedName>
        <fullName evidence="1">Uncharacterized protein</fullName>
    </submittedName>
</protein>
<sequence length="127" mass="13351">MVSGCLGWYEPTRHGPGATVALAGRSDEDLGRAYALNGSVTRPDDPMVVNEGIGDDSVALALGGGCGFDVSPWWCGSLLRVGFGEAHNGGRSCVRLELVSGDGQWSVSRWCKAKGEVSVLGALWRLE</sequence>
<proteinExistence type="predicted"/>
<organism evidence="1 2">
    <name type="scientific">Hibiscus sabdariffa</name>
    <name type="common">roselle</name>
    <dbReference type="NCBI Taxonomy" id="183260"/>
    <lineage>
        <taxon>Eukaryota</taxon>
        <taxon>Viridiplantae</taxon>
        <taxon>Streptophyta</taxon>
        <taxon>Embryophyta</taxon>
        <taxon>Tracheophyta</taxon>
        <taxon>Spermatophyta</taxon>
        <taxon>Magnoliopsida</taxon>
        <taxon>eudicotyledons</taxon>
        <taxon>Gunneridae</taxon>
        <taxon>Pentapetalae</taxon>
        <taxon>rosids</taxon>
        <taxon>malvids</taxon>
        <taxon>Malvales</taxon>
        <taxon>Malvaceae</taxon>
        <taxon>Malvoideae</taxon>
        <taxon>Hibiscus</taxon>
    </lineage>
</organism>
<reference evidence="1 2" key="1">
    <citation type="journal article" date="2024" name="G3 (Bethesda)">
        <title>Genome assembly of Hibiscus sabdariffa L. provides insights into metabolisms of medicinal natural products.</title>
        <authorList>
            <person name="Kim T."/>
        </authorList>
    </citation>
    <scope>NUCLEOTIDE SEQUENCE [LARGE SCALE GENOMIC DNA]</scope>
    <source>
        <strain evidence="1">TK-2024</strain>
        <tissue evidence="1">Old leaves</tissue>
    </source>
</reference>
<accession>A0ABR2CA17</accession>